<dbReference type="OrthoDB" id="10054666at2759"/>
<dbReference type="Gene3D" id="3.40.50.410">
    <property type="entry name" value="von Willebrand factor, type A domain"/>
    <property type="match status" value="1"/>
</dbReference>
<protein>
    <recommendedName>
        <fullName evidence="1">Voltage-dependent calcium channel alpha-2/delta subunit conserved region domain-containing protein</fullName>
    </recommendedName>
</protein>
<evidence type="ECO:0000313" key="3">
    <source>
        <dbReference type="Proteomes" id="UP000801492"/>
    </source>
</evidence>
<dbReference type="PANTHER" id="PTHR10166:SF31">
    <property type="entry name" value="CA[2+] CHANNEL MUSCLE-SPECIFIC ALPHA2_DELTA SUBUNIT, ISOFORM A"/>
    <property type="match status" value="1"/>
</dbReference>
<evidence type="ECO:0000313" key="2">
    <source>
        <dbReference type="EMBL" id="KAF2881973.1"/>
    </source>
</evidence>
<dbReference type="Gene3D" id="3.30.450.20">
    <property type="entry name" value="PAS domain"/>
    <property type="match status" value="1"/>
</dbReference>
<dbReference type="EMBL" id="VTPC01090666">
    <property type="protein sequence ID" value="KAF2881973.1"/>
    <property type="molecule type" value="Genomic_DNA"/>
</dbReference>
<name>A0A8K0CCF3_IGNLU</name>
<gene>
    <name evidence="2" type="ORF">ILUMI_24201</name>
</gene>
<organism evidence="2 3">
    <name type="scientific">Ignelater luminosus</name>
    <name type="common">Cucubano</name>
    <name type="synonym">Pyrophorus luminosus</name>
    <dbReference type="NCBI Taxonomy" id="2038154"/>
    <lineage>
        <taxon>Eukaryota</taxon>
        <taxon>Metazoa</taxon>
        <taxon>Ecdysozoa</taxon>
        <taxon>Arthropoda</taxon>
        <taxon>Hexapoda</taxon>
        <taxon>Insecta</taxon>
        <taxon>Pterygota</taxon>
        <taxon>Neoptera</taxon>
        <taxon>Endopterygota</taxon>
        <taxon>Coleoptera</taxon>
        <taxon>Polyphaga</taxon>
        <taxon>Elateriformia</taxon>
        <taxon>Elateroidea</taxon>
        <taxon>Elateridae</taxon>
        <taxon>Agrypninae</taxon>
        <taxon>Pyrophorini</taxon>
        <taxon>Ignelater</taxon>
    </lineage>
</organism>
<reference evidence="2" key="1">
    <citation type="submission" date="2019-08" db="EMBL/GenBank/DDBJ databases">
        <title>The genome of the North American firefly Photinus pyralis.</title>
        <authorList>
            <consortium name="Photinus pyralis genome working group"/>
            <person name="Fallon T.R."/>
            <person name="Sander Lower S.E."/>
            <person name="Weng J.-K."/>
        </authorList>
    </citation>
    <scope>NUCLEOTIDE SEQUENCE</scope>
    <source>
        <strain evidence="2">TRF0915ILg1</strain>
        <tissue evidence="2">Whole body</tissue>
    </source>
</reference>
<dbReference type="InterPro" id="IPR013680">
    <property type="entry name" value="VDCC_a2/dsu"/>
</dbReference>
<accession>A0A8K0CCF3</accession>
<evidence type="ECO:0000259" key="1">
    <source>
        <dbReference type="Pfam" id="PF08473"/>
    </source>
</evidence>
<dbReference type="GO" id="GO:0005891">
    <property type="term" value="C:voltage-gated calcium channel complex"/>
    <property type="evidence" value="ECO:0007669"/>
    <property type="project" value="TreeGrafter"/>
</dbReference>
<keyword evidence="3" id="KW-1185">Reference proteome</keyword>
<dbReference type="InterPro" id="IPR051173">
    <property type="entry name" value="Ca_channel_alpha-2/delta"/>
</dbReference>
<dbReference type="GO" id="GO:0005245">
    <property type="term" value="F:voltage-gated calcium channel activity"/>
    <property type="evidence" value="ECO:0007669"/>
    <property type="project" value="TreeGrafter"/>
</dbReference>
<dbReference type="Proteomes" id="UP000801492">
    <property type="component" value="Unassembled WGS sequence"/>
</dbReference>
<sequence length="910" mass="104505">MNKHIASLVVNTILDTLSNNDYVNVMNFSEEVNYMVPCFENQIIQATEENIVILKDSLKTLEPERKSLLDIGLQEAFKLLHKYRKIRKCLGKSKYCNQAIMLVTDGIPNNVSTIINEYNRIANESSIPIRIFTFLVGKEASHLSDSIWIACSNRGFHSHVDALEQVTASVYKYIMVFARPLVLNGSNPLSWTHAYLDDTFEFGNKSSRGFEKYRLLTTVAGPVIDLKAKQLLGVVGTDVPVAEISKLMYLYKTGVNSHSFIVSNNGYVLKHPDLRPMFKDILTNNYNSIDLTEVEQLDDDTDPRQIGDILLRLRNATVKGEEGVIHDIKIKYHYDDMRRVSREINDYYYAPIKGTPFSIGFAIPDLYGNYSIEVADEIALRKFSSEPISDFFSGTNWKIHPHWAYCKYHYLEGHEFINAEKELIHFINEMKSNDFKWSLQYEDDNEQEQNSGCDNNKTLGKESYYCDRNLVKHLVFDARVTKPTFEASWRTQTTAANNLRLLYNATLRFVGTMSGLTRWEYIDIQPNGTKSFGDLHPRAIDETWYKSAVIQHRYNDRSFVYTVPFDSQEEDDILVTASSAIFPEQNGIASPAAVVGFQFSHSHLQKQFFSITTASHLCKGCLSCEAGLSCYIIDHSGYIVVSHKKSDTGVFFGEIDGNIMNATIEEGIFEKVTVRDYQAICYYDAWVSGDSSILTTPFNHLMQGAKWILGQIIWLTVKLNLNPLWDTNSLIIEAAEQAPAKFKSTATTKPKHKKKKDEEERWHEFNQIPQYKTEHAACEKERDLYVLQQQMFTDHLYPRLITPRPPSCFRPFYLKKIPHSNLLLIAIPMEEKPRNCPIIVHNTRLRDIVYENETDFPCQKLYLNKLYRQPLQGCFNDHLLEHTIVDCGRSTQIQFSVSLVIVSLLLLIQL</sequence>
<dbReference type="AlphaFoldDB" id="A0A8K0CCF3"/>
<dbReference type="SUPFAM" id="SSF53300">
    <property type="entry name" value="vWA-like"/>
    <property type="match status" value="1"/>
</dbReference>
<comment type="caution">
    <text evidence="2">The sequence shown here is derived from an EMBL/GenBank/DDBJ whole genome shotgun (WGS) entry which is preliminary data.</text>
</comment>
<proteinExistence type="predicted"/>
<dbReference type="Pfam" id="PF08473">
    <property type="entry name" value="VGCC_alpha2"/>
    <property type="match status" value="1"/>
</dbReference>
<dbReference type="PANTHER" id="PTHR10166">
    <property type="entry name" value="VOLTAGE-DEPENDENT CALCIUM CHANNEL SUBUNIT ALPHA-2/DELTA-RELATED"/>
    <property type="match status" value="1"/>
</dbReference>
<feature type="domain" description="Voltage-dependent calcium channel alpha-2/delta subunit conserved region" evidence="1">
    <location>
        <begin position="462"/>
        <end position="683"/>
    </location>
</feature>
<dbReference type="InterPro" id="IPR036465">
    <property type="entry name" value="vWFA_dom_sf"/>
</dbReference>